<organism evidence="3 4">
    <name type="scientific">Kibdelosporangium phytohabitans</name>
    <dbReference type="NCBI Taxonomy" id="860235"/>
    <lineage>
        <taxon>Bacteria</taxon>
        <taxon>Bacillati</taxon>
        <taxon>Actinomycetota</taxon>
        <taxon>Actinomycetes</taxon>
        <taxon>Pseudonocardiales</taxon>
        <taxon>Pseudonocardiaceae</taxon>
        <taxon>Kibdelosporangium</taxon>
    </lineage>
</organism>
<dbReference type="EMBL" id="CP012752">
    <property type="protein sequence ID" value="ALG15029.1"/>
    <property type="molecule type" value="Genomic_DNA"/>
</dbReference>
<dbReference type="InterPro" id="IPR025736">
    <property type="entry name" value="PucR_C-HTH_dom"/>
</dbReference>
<dbReference type="PANTHER" id="PTHR33744">
    <property type="entry name" value="CARBOHYDRATE DIACID REGULATOR"/>
    <property type="match status" value="1"/>
</dbReference>
<protein>
    <submittedName>
        <fullName evidence="3">Uncharacterized protein</fullName>
    </submittedName>
</protein>
<dbReference type="STRING" id="860235.AOZ06_24475"/>
<dbReference type="Pfam" id="PF25906">
    <property type="entry name" value="PucR-like_N"/>
    <property type="match status" value="1"/>
</dbReference>
<evidence type="ECO:0000259" key="2">
    <source>
        <dbReference type="Pfam" id="PF25906"/>
    </source>
</evidence>
<dbReference type="Proteomes" id="UP000063699">
    <property type="component" value="Chromosome"/>
</dbReference>
<gene>
    <name evidence="3" type="ORF">AOZ06_24475</name>
</gene>
<dbReference type="AlphaFoldDB" id="A0A0N9I7W4"/>
<keyword evidence="4" id="KW-1185">Reference proteome</keyword>
<dbReference type="KEGG" id="kphy:AOZ06_24475"/>
<dbReference type="InterPro" id="IPR058663">
    <property type="entry name" value="PucR-like_N"/>
</dbReference>
<accession>A0A0N9I7W4</accession>
<evidence type="ECO:0000313" key="3">
    <source>
        <dbReference type="EMBL" id="ALG15029.1"/>
    </source>
</evidence>
<sequence length="384" mass="42802">MPSARLWAALPRELAVHFRPRVDPLVRAILREVRPAVPEYRQQPEGVAVRQAITRCLDTVGAPAAVAQEAWKTVFRDLGRAEYDAGRDLSRLQSAYRVGGRVAWRHVREFGRASDVRADVLYICAEAIFAFVDEISALSIEGYTAAMTHATDTLASRRRRLVDLLVADQPVAPHTIAERAASARWPVPDLVTVVAVEPGADDHEFVPSGLPAEVLVDLVRAQPCLITPERHLRGLAARLPGRRLAVGPATRIADVPRSLSLARRTLALVRRGVLPDRPVSHCAEHLGTLWLLGDEFLAREIRARSLRPFDGLKPAQRRRLGETLLVWLRTRGSVLATAKELKVHPQTVRYRVHQLTELFGDRLDNADDRLNLQIALRADVLLDR</sequence>
<proteinExistence type="predicted"/>
<feature type="domain" description="PucR C-terminal helix-turn-helix" evidence="1">
    <location>
        <begin position="321"/>
        <end position="378"/>
    </location>
</feature>
<dbReference type="InterPro" id="IPR042070">
    <property type="entry name" value="PucR_C-HTH_sf"/>
</dbReference>
<dbReference type="PANTHER" id="PTHR33744:SF1">
    <property type="entry name" value="DNA-BINDING TRANSCRIPTIONAL ACTIVATOR ADER"/>
    <property type="match status" value="1"/>
</dbReference>
<feature type="domain" description="PucR-like N-terminal" evidence="2">
    <location>
        <begin position="7"/>
        <end position="166"/>
    </location>
</feature>
<evidence type="ECO:0000313" key="4">
    <source>
        <dbReference type="Proteomes" id="UP000063699"/>
    </source>
</evidence>
<name>A0A0N9I7W4_9PSEU</name>
<reference evidence="3 4" key="1">
    <citation type="submission" date="2015-07" db="EMBL/GenBank/DDBJ databases">
        <title>Genome sequencing of Kibdelosporangium phytohabitans.</title>
        <authorList>
            <person name="Qin S."/>
            <person name="Xing K."/>
        </authorList>
    </citation>
    <scope>NUCLEOTIDE SEQUENCE [LARGE SCALE GENOMIC DNA]</scope>
    <source>
        <strain evidence="3 4">KLBMP1111</strain>
    </source>
</reference>
<evidence type="ECO:0000259" key="1">
    <source>
        <dbReference type="Pfam" id="PF13556"/>
    </source>
</evidence>
<dbReference type="InterPro" id="IPR051448">
    <property type="entry name" value="CdaR-like_regulators"/>
</dbReference>
<dbReference type="Gene3D" id="1.10.10.2840">
    <property type="entry name" value="PucR C-terminal helix-turn-helix domain"/>
    <property type="match status" value="1"/>
</dbReference>
<dbReference type="Pfam" id="PF13556">
    <property type="entry name" value="HTH_30"/>
    <property type="match status" value="1"/>
</dbReference>